<dbReference type="EMBL" id="NWVD01000001">
    <property type="protein sequence ID" value="PCG10231.1"/>
    <property type="molecule type" value="Genomic_DNA"/>
</dbReference>
<evidence type="ECO:0000256" key="2">
    <source>
        <dbReference type="ARBA" id="ARBA00022695"/>
    </source>
</evidence>
<organism evidence="5 6">
    <name type="scientific">Sphingomonas ginsenosidimutans</name>
    <dbReference type="NCBI Taxonomy" id="862134"/>
    <lineage>
        <taxon>Bacteria</taxon>
        <taxon>Pseudomonadati</taxon>
        <taxon>Pseudomonadota</taxon>
        <taxon>Alphaproteobacteria</taxon>
        <taxon>Sphingomonadales</taxon>
        <taxon>Sphingomonadaceae</taxon>
        <taxon>Sphingomonas</taxon>
    </lineage>
</organism>
<name>A0A2A4I1T5_9SPHN</name>
<protein>
    <submittedName>
        <fullName evidence="5">Nucleotidyl transferase</fullName>
    </submittedName>
</protein>
<dbReference type="InterPro" id="IPR029044">
    <property type="entry name" value="Nucleotide-diphossugar_trans"/>
</dbReference>
<accession>A0A2A4I1T5</accession>
<dbReference type="PANTHER" id="PTHR43584">
    <property type="entry name" value="NUCLEOTIDYL TRANSFERASE"/>
    <property type="match status" value="1"/>
</dbReference>
<reference evidence="5 6" key="1">
    <citation type="submission" date="2017-09" db="EMBL/GenBank/DDBJ databases">
        <title>Sphingomonas ginsenosidimutans KACC 14949, whole genome shotgun sequence.</title>
        <authorList>
            <person name="Feng G."/>
            <person name="Zhu H."/>
        </authorList>
    </citation>
    <scope>NUCLEOTIDE SEQUENCE [LARGE SCALE GENOMIC DNA]</scope>
    <source>
        <strain evidence="5 6">KACC 14949</strain>
    </source>
</reference>
<dbReference type="AlphaFoldDB" id="A0A2A4I1T5"/>
<dbReference type="InterPro" id="IPR025877">
    <property type="entry name" value="MobA-like_NTP_Trfase"/>
</dbReference>
<sequence>MHALIVAAGFGSRLRAVSPSKPLTPVNGVPLIERVIRAAHDGGASAFTVVTGHEGDAVEAFLATAAARLALPIACVRTADWNLPNGHSVLTGAGAIGARRHLLMMADHLVDPALIATVAGAPAAGLVLGVDRRLDNPLVDLDDVTRVRTDPADPTRIVAIGKHLPDYDAFDTGVFAVDARFHDALRASIADGGAGSISAGVEALAATGQARVIDTGDHWWLDVDDPRALDQAEAALALADRYVVAA</sequence>
<evidence type="ECO:0000256" key="1">
    <source>
        <dbReference type="ARBA" id="ARBA00022679"/>
    </source>
</evidence>
<dbReference type="PANTHER" id="PTHR43584:SF8">
    <property type="entry name" value="N-ACETYLMURAMATE ALPHA-1-PHOSPHATE URIDYLYLTRANSFERASE"/>
    <property type="match status" value="1"/>
</dbReference>
<dbReference type="RefSeq" id="WP_096609835.1">
    <property type="nucleotide sequence ID" value="NZ_NWVD01000001.1"/>
</dbReference>
<evidence type="ECO:0000256" key="3">
    <source>
        <dbReference type="ARBA" id="ARBA00022842"/>
    </source>
</evidence>
<dbReference type="Pfam" id="PF12804">
    <property type="entry name" value="NTP_transf_3"/>
    <property type="match status" value="1"/>
</dbReference>
<keyword evidence="6" id="KW-1185">Reference proteome</keyword>
<dbReference type="Gene3D" id="3.90.550.10">
    <property type="entry name" value="Spore Coat Polysaccharide Biosynthesis Protein SpsA, Chain A"/>
    <property type="match status" value="1"/>
</dbReference>
<dbReference type="Proteomes" id="UP000218784">
    <property type="component" value="Unassembled WGS sequence"/>
</dbReference>
<dbReference type="SUPFAM" id="SSF53448">
    <property type="entry name" value="Nucleotide-diphospho-sugar transferases"/>
    <property type="match status" value="1"/>
</dbReference>
<proteinExistence type="predicted"/>
<keyword evidence="1 5" id="KW-0808">Transferase</keyword>
<comment type="caution">
    <text evidence="5">The sequence shown here is derived from an EMBL/GenBank/DDBJ whole genome shotgun (WGS) entry which is preliminary data.</text>
</comment>
<evidence type="ECO:0000313" key="6">
    <source>
        <dbReference type="Proteomes" id="UP000218784"/>
    </source>
</evidence>
<feature type="domain" description="MobA-like NTP transferase" evidence="4">
    <location>
        <begin position="3"/>
        <end position="129"/>
    </location>
</feature>
<keyword evidence="2" id="KW-0548">Nucleotidyltransferase</keyword>
<evidence type="ECO:0000313" key="5">
    <source>
        <dbReference type="EMBL" id="PCG10231.1"/>
    </source>
</evidence>
<keyword evidence="3" id="KW-0460">Magnesium</keyword>
<gene>
    <name evidence="5" type="ORF">COA17_01900</name>
</gene>
<evidence type="ECO:0000259" key="4">
    <source>
        <dbReference type="Pfam" id="PF12804"/>
    </source>
</evidence>
<dbReference type="GO" id="GO:0016779">
    <property type="term" value="F:nucleotidyltransferase activity"/>
    <property type="evidence" value="ECO:0007669"/>
    <property type="project" value="UniProtKB-KW"/>
</dbReference>
<dbReference type="InterPro" id="IPR050065">
    <property type="entry name" value="GlmU-like"/>
</dbReference>